<evidence type="ECO:0000313" key="3">
    <source>
        <dbReference type="EMBL" id="TPE46991.1"/>
    </source>
</evidence>
<name>A0A501WIU0_9RHOB</name>
<dbReference type="InterPro" id="IPR002491">
    <property type="entry name" value="ABC_transptr_periplasmic_BD"/>
</dbReference>
<gene>
    <name evidence="3" type="ORF">FJM51_20850</name>
</gene>
<dbReference type="Proteomes" id="UP000319255">
    <property type="component" value="Unassembled WGS sequence"/>
</dbReference>
<dbReference type="InterPro" id="IPR050902">
    <property type="entry name" value="ABC_Transporter_SBP"/>
</dbReference>
<dbReference type="Pfam" id="PF01497">
    <property type="entry name" value="Peripla_BP_2"/>
    <property type="match status" value="1"/>
</dbReference>
<organism evidence="3 4">
    <name type="scientific">Amaricoccus solimangrovi</name>
    <dbReference type="NCBI Taxonomy" id="2589815"/>
    <lineage>
        <taxon>Bacteria</taxon>
        <taxon>Pseudomonadati</taxon>
        <taxon>Pseudomonadota</taxon>
        <taxon>Alphaproteobacteria</taxon>
        <taxon>Rhodobacterales</taxon>
        <taxon>Paracoccaceae</taxon>
        <taxon>Amaricoccus</taxon>
    </lineage>
</organism>
<evidence type="ECO:0000256" key="1">
    <source>
        <dbReference type="SAM" id="SignalP"/>
    </source>
</evidence>
<evidence type="ECO:0000313" key="4">
    <source>
        <dbReference type="Proteomes" id="UP000319255"/>
    </source>
</evidence>
<dbReference type="RefSeq" id="WP_140456059.1">
    <property type="nucleotide sequence ID" value="NZ_VFRP01000036.1"/>
</dbReference>
<dbReference type="Gene3D" id="3.40.50.1980">
    <property type="entry name" value="Nitrogenase molybdenum iron protein domain"/>
    <property type="match status" value="2"/>
</dbReference>
<reference evidence="3 4" key="1">
    <citation type="submission" date="2019-06" db="EMBL/GenBank/DDBJ databases">
        <title>A novel bacterium of genus Amaricoccus, isolated from marine sediment.</title>
        <authorList>
            <person name="Huang H."/>
            <person name="Mo K."/>
            <person name="Hu Y."/>
        </authorList>
    </citation>
    <scope>NUCLEOTIDE SEQUENCE [LARGE SCALE GENOMIC DNA]</scope>
    <source>
        <strain evidence="3 4">HB172011</strain>
    </source>
</reference>
<dbReference type="SUPFAM" id="SSF53807">
    <property type="entry name" value="Helical backbone' metal receptor"/>
    <property type="match status" value="1"/>
</dbReference>
<feature type="domain" description="Fe/B12 periplasmic-binding" evidence="2">
    <location>
        <begin position="43"/>
        <end position="335"/>
    </location>
</feature>
<proteinExistence type="predicted"/>
<dbReference type="PROSITE" id="PS50983">
    <property type="entry name" value="FE_B12_PBP"/>
    <property type="match status" value="1"/>
</dbReference>
<dbReference type="PANTHER" id="PTHR30535">
    <property type="entry name" value="VITAMIN B12-BINDING PROTEIN"/>
    <property type="match status" value="1"/>
</dbReference>
<dbReference type="OrthoDB" id="9797850at2"/>
<dbReference type="EMBL" id="VFRP01000036">
    <property type="protein sequence ID" value="TPE46991.1"/>
    <property type="molecule type" value="Genomic_DNA"/>
</dbReference>
<dbReference type="PANTHER" id="PTHR30535:SF7">
    <property type="entry name" value="IRON(III) DICITRATE-BINDING PROTEIN"/>
    <property type="match status" value="1"/>
</dbReference>
<evidence type="ECO:0000259" key="2">
    <source>
        <dbReference type="PROSITE" id="PS50983"/>
    </source>
</evidence>
<sequence length="335" mass="36332">MRAFYALAALTAFATAAEAEATKYPLTLENCGVEVTFDKAPASTVSLGQAATEILYSLDLADKVAGTGVWFSDVLPRFAEVNAKVERLADNDPSFESIVAKRPDVVIAQYEWHVGPQGIVGTREQFRDLGINTYILPTDCVGKDNSKGSDGTRIEPFTTETLYETITELGQIFDDQDKAAALVADLRAREAAAKEKVAAMKIDDISAVFWFSSPELDLDPYVAGRKGAPGYIMSVLGVKNVVESDEEWPTVGWETIARANSTVIVAAEMTRRRFEADDIEKKKAFLASDPVASQMEAVKKNRVVTLTSDSMEPGIRVISGIEELANALASYGLAQ</sequence>
<keyword evidence="1" id="KW-0732">Signal</keyword>
<feature type="chain" id="PRO_5021504730" evidence="1">
    <location>
        <begin position="22"/>
        <end position="335"/>
    </location>
</feature>
<feature type="signal peptide" evidence="1">
    <location>
        <begin position="1"/>
        <end position="21"/>
    </location>
</feature>
<keyword evidence="4" id="KW-1185">Reference proteome</keyword>
<protein>
    <submittedName>
        <fullName evidence="3">ABC transporter substrate-binding protein</fullName>
    </submittedName>
</protein>
<comment type="caution">
    <text evidence="3">The sequence shown here is derived from an EMBL/GenBank/DDBJ whole genome shotgun (WGS) entry which is preliminary data.</text>
</comment>
<dbReference type="AlphaFoldDB" id="A0A501WIU0"/>
<accession>A0A501WIU0</accession>